<sequence length="60" mass="6938">WRMFRHELEIHPEVAEKCVKATCLCHNFMRTSGDGHVPEGSWSTRRTTFKFKADGVKQCG</sequence>
<comment type="caution">
    <text evidence="1">The sequence shown here is derived from an EMBL/GenBank/DDBJ whole genome shotgun (WGS) entry which is preliminary data.</text>
</comment>
<evidence type="ECO:0008006" key="3">
    <source>
        <dbReference type="Google" id="ProtNLM"/>
    </source>
</evidence>
<keyword evidence="2" id="KW-1185">Reference proteome</keyword>
<accession>A0ABV0MWJ8</accession>
<organism evidence="1 2">
    <name type="scientific">Goodea atripinnis</name>
    <dbReference type="NCBI Taxonomy" id="208336"/>
    <lineage>
        <taxon>Eukaryota</taxon>
        <taxon>Metazoa</taxon>
        <taxon>Chordata</taxon>
        <taxon>Craniata</taxon>
        <taxon>Vertebrata</taxon>
        <taxon>Euteleostomi</taxon>
        <taxon>Actinopterygii</taxon>
        <taxon>Neopterygii</taxon>
        <taxon>Teleostei</taxon>
        <taxon>Neoteleostei</taxon>
        <taxon>Acanthomorphata</taxon>
        <taxon>Ovalentaria</taxon>
        <taxon>Atherinomorphae</taxon>
        <taxon>Cyprinodontiformes</taxon>
        <taxon>Goodeidae</taxon>
        <taxon>Goodea</taxon>
    </lineage>
</organism>
<name>A0ABV0MWJ8_9TELE</name>
<protein>
    <recommendedName>
        <fullName evidence="3">DDE Tnp4 domain-containing protein</fullName>
    </recommendedName>
</protein>
<dbReference type="Proteomes" id="UP001476798">
    <property type="component" value="Unassembled WGS sequence"/>
</dbReference>
<evidence type="ECO:0000313" key="1">
    <source>
        <dbReference type="EMBL" id="MEQ2163241.1"/>
    </source>
</evidence>
<reference evidence="1 2" key="1">
    <citation type="submission" date="2021-06" db="EMBL/GenBank/DDBJ databases">
        <authorList>
            <person name="Palmer J.M."/>
        </authorList>
    </citation>
    <scope>NUCLEOTIDE SEQUENCE [LARGE SCALE GENOMIC DNA]</scope>
    <source>
        <strain evidence="1 2">GA_2019</strain>
        <tissue evidence="1">Muscle</tissue>
    </source>
</reference>
<feature type="non-terminal residue" evidence="1">
    <location>
        <position position="1"/>
    </location>
</feature>
<evidence type="ECO:0000313" key="2">
    <source>
        <dbReference type="Proteomes" id="UP001476798"/>
    </source>
</evidence>
<proteinExistence type="predicted"/>
<gene>
    <name evidence="1" type="ORF">GOODEAATRI_028156</name>
</gene>
<dbReference type="EMBL" id="JAHRIO010013834">
    <property type="protein sequence ID" value="MEQ2163241.1"/>
    <property type="molecule type" value="Genomic_DNA"/>
</dbReference>